<organism evidence="2 3">
    <name type="scientific">Enterococcus casseliflavus</name>
    <name type="common">Enterococcus flavescens</name>
    <dbReference type="NCBI Taxonomy" id="37734"/>
    <lineage>
        <taxon>Bacteria</taxon>
        <taxon>Bacillati</taxon>
        <taxon>Bacillota</taxon>
        <taxon>Bacilli</taxon>
        <taxon>Lactobacillales</taxon>
        <taxon>Enterococcaceae</taxon>
        <taxon>Enterococcus</taxon>
    </lineage>
</organism>
<evidence type="ECO:0000313" key="3">
    <source>
        <dbReference type="Proteomes" id="UP000422837"/>
    </source>
</evidence>
<dbReference type="InterPro" id="IPR025296">
    <property type="entry name" value="DUF4158"/>
</dbReference>
<keyword evidence="2" id="KW-0614">Plasmid</keyword>
<accession>A0ABD6Z5Q0</accession>
<dbReference type="EMBL" id="CP046125">
    <property type="protein sequence ID" value="QGN31439.1"/>
    <property type="molecule type" value="Genomic_DNA"/>
</dbReference>
<evidence type="ECO:0000259" key="1">
    <source>
        <dbReference type="Pfam" id="PF13700"/>
    </source>
</evidence>
<evidence type="ECO:0000313" key="2">
    <source>
        <dbReference type="EMBL" id="QGN31439.1"/>
    </source>
</evidence>
<gene>
    <name evidence="2" type="ORF">GFU50_17920</name>
</gene>
<geneLocation type="plasmid" evidence="2 3">
    <name>unnamed2</name>
</geneLocation>
<name>A0ABD6Z5Q0_ENTCA</name>
<dbReference type="Pfam" id="PF13700">
    <property type="entry name" value="DUF4158"/>
    <property type="match status" value="1"/>
</dbReference>
<sequence>MPSEEQLSEYFFLNDNDLAIIDELITKTNKLGFAV</sequence>
<dbReference type="RefSeq" id="WP_154694687.1">
    <property type="nucleotide sequence ID" value="NZ_CP046125.1"/>
</dbReference>
<dbReference type="AlphaFoldDB" id="A0ABD6Z5Q0"/>
<reference evidence="2 3" key="1">
    <citation type="submission" date="2019-11" db="EMBL/GenBank/DDBJ databases">
        <title>Detection and genome characteristic of a blood enterococcus casselifavus isolate from Zhengzhou,china.</title>
        <authorList>
            <person name="Wen P."/>
        </authorList>
    </citation>
    <scope>NUCLEOTIDE SEQUENCE [LARGE SCALE GENOMIC DNA]</scope>
    <source>
        <strain evidence="2 3">EC291</strain>
        <plasmid evidence="2 3">unnamed2</plasmid>
    </source>
</reference>
<feature type="domain" description="DUF4158" evidence="1">
    <location>
        <begin position="3"/>
        <end position="35"/>
    </location>
</feature>
<protein>
    <submittedName>
        <fullName evidence="2">DUF4158 domain-containing protein</fullName>
    </submittedName>
</protein>
<dbReference type="Proteomes" id="UP000422837">
    <property type="component" value="Plasmid unnamed2"/>
</dbReference>
<proteinExistence type="predicted"/>